<keyword evidence="5" id="KW-1185">Reference proteome</keyword>
<sequence>MDNSEGAGEPVFRTARLADLDDIAALEREHFGDLCYPYVTLRQLFDLHGPDWVVAEIGGRVRGYALVGVGTRRRGWVMGLAVAPNYRNRGLGRALLDRAVTSCRTAQADSVYLTVRPTDQRTVKLYKNAGFRWAGYEQRYFGADEPRDVLVHRIDHWPTTSRFPGPNDKRWLKGGRAPD</sequence>
<dbReference type="EC" id="2.3.1.-" evidence="4"/>
<dbReference type="InterPro" id="IPR000182">
    <property type="entry name" value="GNAT_dom"/>
</dbReference>
<dbReference type="RefSeq" id="WP_327093391.1">
    <property type="nucleotide sequence ID" value="NZ_CP109149.1"/>
</dbReference>
<reference evidence="4" key="1">
    <citation type="submission" date="2022-10" db="EMBL/GenBank/DDBJ databases">
        <title>The complete genomes of actinobacterial strains from the NBC collection.</title>
        <authorList>
            <person name="Joergensen T.S."/>
            <person name="Alvarez Arevalo M."/>
            <person name="Sterndorff E.B."/>
            <person name="Faurdal D."/>
            <person name="Vuksanovic O."/>
            <person name="Mourched A.-S."/>
            <person name="Charusanti P."/>
            <person name="Shaw S."/>
            <person name="Blin K."/>
            <person name="Weber T."/>
        </authorList>
    </citation>
    <scope>NUCLEOTIDE SEQUENCE</scope>
    <source>
        <strain evidence="4">NBC_01482</strain>
    </source>
</reference>
<dbReference type="Gene3D" id="3.40.630.30">
    <property type="match status" value="1"/>
</dbReference>
<dbReference type="PANTHER" id="PTHR43420">
    <property type="entry name" value="ACETYLTRANSFERASE"/>
    <property type="match status" value="1"/>
</dbReference>
<dbReference type="EMBL" id="CP109441">
    <property type="protein sequence ID" value="WUV48569.1"/>
    <property type="molecule type" value="Genomic_DNA"/>
</dbReference>
<dbReference type="PROSITE" id="PS51186">
    <property type="entry name" value="GNAT"/>
    <property type="match status" value="1"/>
</dbReference>
<dbReference type="CDD" id="cd04301">
    <property type="entry name" value="NAT_SF"/>
    <property type="match status" value="1"/>
</dbReference>
<gene>
    <name evidence="4" type="ORF">OG563_10440</name>
</gene>
<dbReference type="InterPro" id="IPR016181">
    <property type="entry name" value="Acyl_CoA_acyltransferase"/>
</dbReference>
<dbReference type="GO" id="GO:0016746">
    <property type="term" value="F:acyltransferase activity"/>
    <property type="evidence" value="ECO:0007669"/>
    <property type="project" value="UniProtKB-KW"/>
</dbReference>
<dbReference type="Proteomes" id="UP001432062">
    <property type="component" value="Chromosome"/>
</dbReference>
<evidence type="ECO:0000256" key="1">
    <source>
        <dbReference type="ARBA" id="ARBA00022679"/>
    </source>
</evidence>
<dbReference type="SUPFAM" id="SSF55729">
    <property type="entry name" value="Acyl-CoA N-acyltransferases (Nat)"/>
    <property type="match status" value="1"/>
</dbReference>
<evidence type="ECO:0000313" key="5">
    <source>
        <dbReference type="Proteomes" id="UP001432062"/>
    </source>
</evidence>
<name>A0ABZ1YZ50_9NOCA</name>
<keyword evidence="2 4" id="KW-0012">Acyltransferase</keyword>
<evidence type="ECO:0000259" key="3">
    <source>
        <dbReference type="PROSITE" id="PS51186"/>
    </source>
</evidence>
<dbReference type="InterPro" id="IPR050680">
    <property type="entry name" value="YpeA/RimI_acetyltransf"/>
</dbReference>
<evidence type="ECO:0000256" key="2">
    <source>
        <dbReference type="ARBA" id="ARBA00023315"/>
    </source>
</evidence>
<protein>
    <submittedName>
        <fullName evidence="4">GNAT family N-acetyltransferase</fullName>
        <ecNumber evidence="4">2.3.1.-</ecNumber>
    </submittedName>
</protein>
<proteinExistence type="predicted"/>
<organism evidence="4 5">
    <name type="scientific">Nocardia vinacea</name>
    <dbReference type="NCBI Taxonomy" id="96468"/>
    <lineage>
        <taxon>Bacteria</taxon>
        <taxon>Bacillati</taxon>
        <taxon>Actinomycetota</taxon>
        <taxon>Actinomycetes</taxon>
        <taxon>Mycobacteriales</taxon>
        <taxon>Nocardiaceae</taxon>
        <taxon>Nocardia</taxon>
    </lineage>
</organism>
<accession>A0ABZ1YZ50</accession>
<evidence type="ECO:0000313" key="4">
    <source>
        <dbReference type="EMBL" id="WUV48569.1"/>
    </source>
</evidence>
<feature type="domain" description="N-acetyltransferase" evidence="3">
    <location>
        <begin position="10"/>
        <end position="155"/>
    </location>
</feature>
<keyword evidence="1 4" id="KW-0808">Transferase</keyword>
<dbReference type="Pfam" id="PF00583">
    <property type="entry name" value="Acetyltransf_1"/>
    <property type="match status" value="1"/>
</dbReference>